<evidence type="ECO:0000256" key="5">
    <source>
        <dbReference type="SAM" id="SignalP"/>
    </source>
</evidence>
<dbReference type="OMA" id="SYKDEWV"/>
<evidence type="ECO:0000313" key="6">
    <source>
        <dbReference type="EMBL" id="PHT90885.1"/>
    </source>
</evidence>
<sequence>MQKHKNTNIHLLIVLLILVALPLSSYSRYDDDYPEKYAVIFDAGSTGSRVHVFRFNPNMELLNIANDGIHAAANSLKPLLEKAEVVVPKNLHTQTPIKIGSATAGLRLLKGDASEKILQAVRDLLKNETSLSYKDEWVSVLEGNQEGSYFWVALNYLYGNLGKNYSGTIATIDLGGYYTCNGVAYKAAAQKHGPSVRRCKAIIRHHNCSFAGVWNGGGGAGTTNLHVSSFFYDFASVVGIVDPKEPSGISQAIQYYKAAKLACQTKKQNMKLVFPSIGDRDIPFICRDLTYEYTLLVDGFVIDPYRKTTFVHQVKYLVEAAWPLGSAIDVVSSTT</sequence>
<dbReference type="AlphaFoldDB" id="A0A2G3A9F7"/>
<gene>
    <name evidence="6" type="ORF">T459_05998</name>
</gene>
<proteinExistence type="inferred from homology"/>
<evidence type="ECO:0000256" key="2">
    <source>
        <dbReference type="ARBA" id="ARBA00022801"/>
    </source>
</evidence>
<feature type="chain" id="PRO_5013626214" evidence="5">
    <location>
        <begin position="28"/>
        <end position="335"/>
    </location>
</feature>
<dbReference type="InterPro" id="IPR000407">
    <property type="entry name" value="GDA1_CD39_NTPase"/>
</dbReference>
<evidence type="ECO:0000313" key="7">
    <source>
        <dbReference type="Proteomes" id="UP000222542"/>
    </source>
</evidence>
<evidence type="ECO:0000256" key="3">
    <source>
        <dbReference type="PIRSR" id="PIRSR600407-1"/>
    </source>
</evidence>
<dbReference type="Gene3D" id="3.30.420.150">
    <property type="entry name" value="Exopolyphosphatase. Domain 2"/>
    <property type="match status" value="2"/>
</dbReference>
<keyword evidence="5" id="KW-0732">Signal</keyword>
<feature type="signal peptide" evidence="5">
    <location>
        <begin position="1"/>
        <end position="27"/>
    </location>
</feature>
<feature type="active site" description="Proton acceptor" evidence="3">
    <location>
        <position position="146"/>
    </location>
</feature>
<dbReference type="GO" id="GO:0016020">
    <property type="term" value="C:membrane"/>
    <property type="evidence" value="ECO:0000318"/>
    <property type="project" value="GO_Central"/>
</dbReference>
<dbReference type="Pfam" id="PF01150">
    <property type="entry name" value="GDA1_CD39"/>
    <property type="match status" value="2"/>
</dbReference>
<protein>
    <submittedName>
        <fullName evidence="6">Apyrase</fullName>
    </submittedName>
</protein>
<dbReference type="GO" id="GO:0017110">
    <property type="term" value="F:nucleoside diphosphate phosphatase activity"/>
    <property type="evidence" value="ECO:0000318"/>
    <property type="project" value="GO_Central"/>
</dbReference>
<dbReference type="PANTHER" id="PTHR11782:SF111">
    <property type="entry name" value="APYRASE"/>
    <property type="match status" value="1"/>
</dbReference>
<comment type="caution">
    <text evidence="6">The sequence shown here is derived from an EMBL/GenBank/DDBJ whole genome shotgun (WGS) entry which is preliminary data.</text>
</comment>
<name>A0A2G3A9F7_CAPAN</name>
<evidence type="ECO:0000256" key="4">
    <source>
        <dbReference type="RuleBase" id="RU003833"/>
    </source>
</evidence>
<dbReference type="PROSITE" id="PS01238">
    <property type="entry name" value="GDA1_CD39_NTPASE"/>
    <property type="match status" value="1"/>
</dbReference>
<evidence type="ECO:0000256" key="1">
    <source>
        <dbReference type="ARBA" id="ARBA00009283"/>
    </source>
</evidence>
<dbReference type="PANTHER" id="PTHR11782">
    <property type="entry name" value="ADENOSINE/GUANOSINE DIPHOSPHATASE"/>
    <property type="match status" value="1"/>
</dbReference>
<accession>A0A2G3A9F7</accession>
<dbReference type="Gramene" id="PHT90885">
    <property type="protein sequence ID" value="PHT90885"/>
    <property type="gene ID" value="T459_05998"/>
</dbReference>
<keyword evidence="7" id="KW-1185">Reference proteome</keyword>
<organism evidence="6 7">
    <name type="scientific">Capsicum annuum</name>
    <name type="common">Capsicum pepper</name>
    <dbReference type="NCBI Taxonomy" id="4072"/>
    <lineage>
        <taxon>Eukaryota</taxon>
        <taxon>Viridiplantae</taxon>
        <taxon>Streptophyta</taxon>
        <taxon>Embryophyta</taxon>
        <taxon>Tracheophyta</taxon>
        <taxon>Spermatophyta</taxon>
        <taxon>Magnoliopsida</taxon>
        <taxon>eudicotyledons</taxon>
        <taxon>Gunneridae</taxon>
        <taxon>Pentapetalae</taxon>
        <taxon>asterids</taxon>
        <taxon>lamiids</taxon>
        <taxon>Solanales</taxon>
        <taxon>Solanaceae</taxon>
        <taxon>Solanoideae</taxon>
        <taxon>Capsiceae</taxon>
        <taxon>Capsicum</taxon>
    </lineage>
</organism>
<dbReference type="Proteomes" id="UP000222542">
    <property type="component" value="Unassembled WGS sequence"/>
</dbReference>
<keyword evidence="2 4" id="KW-0378">Hydrolase</keyword>
<dbReference type="GO" id="GO:0009134">
    <property type="term" value="P:nucleoside diphosphate catabolic process"/>
    <property type="evidence" value="ECO:0000318"/>
    <property type="project" value="GO_Central"/>
</dbReference>
<dbReference type="Gene3D" id="3.30.420.40">
    <property type="match status" value="2"/>
</dbReference>
<comment type="similarity">
    <text evidence="1 4">Belongs to the GDA1/CD39 NTPase family.</text>
</comment>
<reference evidence="6 7" key="2">
    <citation type="journal article" date="2017" name="Genome Biol.">
        <title>New reference genome sequences of hot pepper reveal the massive evolution of plant disease-resistance genes by retroduplication.</title>
        <authorList>
            <person name="Kim S."/>
            <person name="Park J."/>
            <person name="Yeom S.I."/>
            <person name="Kim Y.M."/>
            <person name="Seo E."/>
            <person name="Kim K.T."/>
            <person name="Kim M.S."/>
            <person name="Lee J.M."/>
            <person name="Cheong K."/>
            <person name="Shin H.S."/>
            <person name="Kim S.B."/>
            <person name="Han K."/>
            <person name="Lee J."/>
            <person name="Park M."/>
            <person name="Lee H.A."/>
            <person name="Lee H.Y."/>
            <person name="Lee Y."/>
            <person name="Oh S."/>
            <person name="Lee J.H."/>
            <person name="Choi E."/>
            <person name="Choi E."/>
            <person name="Lee S.E."/>
            <person name="Jeon J."/>
            <person name="Kim H."/>
            <person name="Choi G."/>
            <person name="Song H."/>
            <person name="Lee J."/>
            <person name="Lee S.C."/>
            <person name="Kwon J.K."/>
            <person name="Lee H.Y."/>
            <person name="Koo N."/>
            <person name="Hong Y."/>
            <person name="Kim R.W."/>
            <person name="Kang W.H."/>
            <person name="Huh J.H."/>
            <person name="Kang B.C."/>
            <person name="Yang T.J."/>
            <person name="Lee Y.H."/>
            <person name="Bennetzen J.L."/>
            <person name="Choi D."/>
        </authorList>
    </citation>
    <scope>NUCLEOTIDE SEQUENCE [LARGE SCALE GENOMIC DNA]</scope>
    <source>
        <strain evidence="7">cv. CM334</strain>
    </source>
</reference>
<dbReference type="EMBL" id="AYRZ02000002">
    <property type="protein sequence ID" value="PHT90885.1"/>
    <property type="molecule type" value="Genomic_DNA"/>
</dbReference>
<reference evidence="6 7" key="1">
    <citation type="journal article" date="2014" name="Nat. Genet.">
        <title>Genome sequence of the hot pepper provides insights into the evolution of pungency in Capsicum species.</title>
        <authorList>
            <person name="Kim S."/>
            <person name="Park M."/>
            <person name="Yeom S.I."/>
            <person name="Kim Y.M."/>
            <person name="Lee J.M."/>
            <person name="Lee H.A."/>
            <person name="Seo E."/>
            <person name="Choi J."/>
            <person name="Cheong K."/>
            <person name="Kim K.T."/>
            <person name="Jung K."/>
            <person name="Lee G.W."/>
            <person name="Oh S.K."/>
            <person name="Bae C."/>
            <person name="Kim S.B."/>
            <person name="Lee H.Y."/>
            <person name="Kim S.Y."/>
            <person name="Kim M.S."/>
            <person name="Kang B.C."/>
            <person name="Jo Y.D."/>
            <person name="Yang H.B."/>
            <person name="Jeong H.J."/>
            <person name="Kang W.H."/>
            <person name="Kwon J.K."/>
            <person name="Shin C."/>
            <person name="Lim J.Y."/>
            <person name="Park J.H."/>
            <person name="Huh J.H."/>
            <person name="Kim J.S."/>
            <person name="Kim B.D."/>
            <person name="Cohen O."/>
            <person name="Paran I."/>
            <person name="Suh M.C."/>
            <person name="Lee S.B."/>
            <person name="Kim Y.K."/>
            <person name="Shin Y."/>
            <person name="Noh S.J."/>
            <person name="Park J."/>
            <person name="Seo Y.S."/>
            <person name="Kwon S.Y."/>
            <person name="Kim H.A."/>
            <person name="Park J.M."/>
            <person name="Kim H.J."/>
            <person name="Choi S.B."/>
            <person name="Bosland P.W."/>
            <person name="Reeves G."/>
            <person name="Jo S.H."/>
            <person name="Lee B.W."/>
            <person name="Cho H.T."/>
            <person name="Choi H.S."/>
            <person name="Lee M.S."/>
            <person name="Yu Y."/>
            <person name="Do Choi Y."/>
            <person name="Park B.S."/>
            <person name="van Deynze A."/>
            <person name="Ashrafi H."/>
            <person name="Hill T."/>
            <person name="Kim W.T."/>
            <person name="Pai H.S."/>
            <person name="Ahn H.K."/>
            <person name="Yeam I."/>
            <person name="Giovannoni J.J."/>
            <person name="Rose J.K."/>
            <person name="Sorensen I."/>
            <person name="Lee S.J."/>
            <person name="Kim R.W."/>
            <person name="Choi I.Y."/>
            <person name="Choi B.S."/>
            <person name="Lim J.S."/>
            <person name="Lee Y.H."/>
            <person name="Choi D."/>
        </authorList>
    </citation>
    <scope>NUCLEOTIDE SEQUENCE [LARGE SCALE GENOMIC DNA]</scope>
    <source>
        <strain evidence="7">cv. CM334</strain>
    </source>
</reference>